<dbReference type="EMBL" id="JARJBC010000001">
    <property type="protein sequence ID" value="MDF3287708.1"/>
    <property type="molecule type" value="Genomic_DNA"/>
</dbReference>
<keyword evidence="2" id="KW-0560">Oxidoreductase</keyword>
<gene>
    <name evidence="4" type="ORF">P3G67_00325</name>
</gene>
<evidence type="ECO:0000313" key="5">
    <source>
        <dbReference type="Proteomes" id="UP001216579"/>
    </source>
</evidence>
<evidence type="ECO:0000313" key="4">
    <source>
        <dbReference type="EMBL" id="MDF3287708.1"/>
    </source>
</evidence>
<organism evidence="4 5">
    <name type="scientific">Streptomyces silvisoli</name>
    <dbReference type="NCBI Taxonomy" id="3034235"/>
    <lineage>
        <taxon>Bacteria</taxon>
        <taxon>Bacillati</taxon>
        <taxon>Actinomycetota</taxon>
        <taxon>Actinomycetes</taxon>
        <taxon>Kitasatosporales</taxon>
        <taxon>Streptomycetaceae</taxon>
        <taxon>Streptomyces</taxon>
    </lineage>
</organism>
<name>A0ABT5ZFC2_9ACTN</name>
<proteinExistence type="predicted"/>
<evidence type="ECO:0000256" key="2">
    <source>
        <dbReference type="ARBA" id="ARBA00023002"/>
    </source>
</evidence>
<dbReference type="InterPro" id="IPR002364">
    <property type="entry name" value="Quin_OxRdtase/zeta-crystal_CS"/>
</dbReference>
<dbReference type="InterPro" id="IPR013149">
    <property type="entry name" value="ADH-like_C"/>
</dbReference>
<evidence type="ECO:0000256" key="1">
    <source>
        <dbReference type="ARBA" id="ARBA00022857"/>
    </source>
</evidence>
<dbReference type="Proteomes" id="UP001216579">
    <property type="component" value="Unassembled WGS sequence"/>
</dbReference>
<dbReference type="Gene3D" id="3.90.180.10">
    <property type="entry name" value="Medium-chain alcohol dehydrogenases, catalytic domain"/>
    <property type="match status" value="1"/>
</dbReference>
<dbReference type="InterPro" id="IPR036291">
    <property type="entry name" value="NAD(P)-bd_dom_sf"/>
</dbReference>
<dbReference type="SUPFAM" id="SSF50129">
    <property type="entry name" value="GroES-like"/>
    <property type="match status" value="1"/>
</dbReference>
<reference evidence="4 5" key="1">
    <citation type="submission" date="2023-03" db="EMBL/GenBank/DDBJ databases">
        <title>Draft genome sequence of Streptomyces sp. RB6PN23 isolated from peat swamp forest in Thailand.</title>
        <authorList>
            <person name="Klaysubun C."/>
            <person name="Duangmal K."/>
        </authorList>
    </citation>
    <scope>NUCLEOTIDE SEQUENCE [LARGE SCALE GENOMIC DNA]</scope>
    <source>
        <strain evidence="4 5">RB6PN23</strain>
    </source>
</reference>
<dbReference type="SUPFAM" id="SSF51735">
    <property type="entry name" value="NAD(P)-binding Rossmann-fold domains"/>
    <property type="match status" value="1"/>
</dbReference>
<dbReference type="PROSITE" id="PS01162">
    <property type="entry name" value="QOR_ZETA_CRYSTAL"/>
    <property type="match status" value="1"/>
</dbReference>
<dbReference type="Pfam" id="PF08240">
    <property type="entry name" value="ADH_N"/>
    <property type="match status" value="1"/>
</dbReference>
<protein>
    <submittedName>
        <fullName evidence="4">Zinc-binding dehydrogenase</fullName>
    </submittedName>
</protein>
<dbReference type="InterPro" id="IPR011032">
    <property type="entry name" value="GroES-like_sf"/>
</dbReference>
<comment type="caution">
    <text evidence="4">The sequence shown here is derived from an EMBL/GenBank/DDBJ whole genome shotgun (WGS) entry which is preliminary data.</text>
</comment>
<dbReference type="Gene3D" id="3.40.50.720">
    <property type="entry name" value="NAD(P)-binding Rossmann-like Domain"/>
    <property type="match status" value="1"/>
</dbReference>
<keyword evidence="5" id="KW-1185">Reference proteome</keyword>
<evidence type="ECO:0000259" key="3">
    <source>
        <dbReference type="SMART" id="SM00829"/>
    </source>
</evidence>
<accession>A0ABT5ZFC2</accession>
<feature type="domain" description="Enoyl reductase (ER)" evidence="3">
    <location>
        <begin position="10"/>
        <end position="321"/>
    </location>
</feature>
<dbReference type="SMART" id="SM00829">
    <property type="entry name" value="PKS_ER"/>
    <property type="match status" value="1"/>
</dbReference>
<dbReference type="PANTHER" id="PTHR48106:SF13">
    <property type="entry name" value="QUINONE OXIDOREDUCTASE-RELATED"/>
    <property type="match status" value="1"/>
</dbReference>
<dbReference type="PANTHER" id="PTHR48106">
    <property type="entry name" value="QUINONE OXIDOREDUCTASE PIG3-RELATED"/>
    <property type="match status" value="1"/>
</dbReference>
<dbReference type="InterPro" id="IPR013154">
    <property type="entry name" value="ADH-like_N"/>
</dbReference>
<dbReference type="RefSeq" id="WP_276091607.1">
    <property type="nucleotide sequence ID" value="NZ_JARJBC010000001.1"/>
</dbReference>
<sequence length="327" mass="33805">MRAIVVEELGGPEVLRVREVPAPEPGPGEVAIRVAWAGVNFAEIKVRATGYRSSAPPFTPGLEVSGTVQAVGAGVTGLSVGQRVTALTLFGGYAETAVVSAALTFPVPDGVGLRLAATLPTVLPTAHALVHEVGRLRAGESVLVQSAAGGVGTVVGQIAKRAGAGTLHGVVSRPDKADYARRQGYDEVFVGDDWADQARKATVGRGVDLLLDPVGGRTWRQGLELLSPFGRAVSYGNASGEQPWSAGLDSLSPGGHGVFGFSLYGLAKSAPDALRQLADRALWLAADGTVDLPISHELPLHEAAEAHRLIETRATTGKLVLRVSGEA</sequence>
<dbReference type="InterPro" id="IPR020843">
    <property type="entry name" value="ER"/>
</dbReference>
<dbReference type="Pfam" id="PF00107">
    <property type="entry name" value="ADH_zinc_N"/>
    <property type="match status" value="1"/>
</dbReference>
<keyword evidence="1" id="KW-0521">NADP</keyword>